<keyword evidence="4" id="KW-0368">Histidine biosynthesis</keyword>
<dbReference type="PANTHER" id="PTHR21235">
    <property type="entry name" value="IMIDAZOLE GLYCEROL PHOSPHATE SYNTHASE SUBUNIT HISF/H IGP SYNTHASE SUBUNIT HISF/H"/>
    <property type="match status" value="1"/>
</dbReference>
<dbReference type="Gene3D" id="3.20.20.70">
    <property type="entry name" value="Aldolase class I"/>
    <property type="match status" value="1"/>
</dbReference>
<dbReference type="NCBIfam" id="TIGR00735">
    <property type="entry name" value="hisF"/>
    <property type="match status" value="1"/>
</dbReference>
<evidence type="ECO:0000256" key="1">
    <source>
        <dbReference type="ARBA" id="ARBA00005091"/>
    </source>
</evidence>
<dbReference type="CDD" id="cd04731">
    <property type="entry name" value="HisF"/>
    <property type="match status" value="1"/>
</dbReference>
<dbReference type="SUPFAM" id="SSF51366">
    <property type="entry name" value="Ribulose-phoshate binding barrel"/>
    <property type="match status" value="1"/>
</dbReference>
<dbReference type="EC" id="4.3.2.10" evidence="2"/>
<evidence type="ECO:0000313" key="7">
    <source>
        <dbReference type="EMBL" id="SVE54600.1"/>
    </source>
</evidence>
<dbReference type="InterPro" id="IPR004651">
    <property type="entry name" value="HisF"/>
</dbReference>
<dbReference type="AlphaFoldDB" id="A0A383EE14"/>
<feature type="non-terminal residue" evidence="7">
    <location>
        <position position="1"/>
    </location>
</feature>
<proteinExistence type="predicted"/>
<dbReference type="PANTHER" id="PTHR21235:SF2">
    <property type="entry name" value="IMIDAZOLE GLYCEROL PHOSPHATE SYNTHASE HISHF"/>
    <property type="match status" value="1"/>
</dbReference>
<comment type="pathway">
    <text evidence="1">Amino-acid biosynthesis; L-histidine biosynthesis; L-histidine from 5-phospho-alpha-D-ribose 1-diphosphate: step 5/9.</text>
</comment>
<dbReference type="InterPro" id="IPR011060">
    <property type="entry name" value="RibuloseP-bd_barrel"/>
</dbReference>
<dbReference type="InterPro" id="IPR006062">
    <property type="entry name" value="His_biosynth"/>
</dbReference>
<gene>
    <name evidence="7" type="ORF">METZ01_LOCUS507454</name>
</gene>
<organism evidence="7">
    <name type="scientific">marine metagenome</name>
    <dbReference type="NCBI Taxonomy" id="408172"/>
    <lineage>
        <taxon>unclassified sequences</taxon>
        <taxon>metagenomes</taxon>
        <taxon>ecological metagenomes</taxon>
    </lineage>
</organism>
<dbReference type="GO" id="GO:0016829">
    <property type="term" value="F:lyase activity"/>
    <property type="evidence" value="ECO:0007669"/>
    <property type="project" value="UniProtKB-KW"/>
</dbReference>
<dbReference type="InterPro" id="IPR050064">
    <property type="entry name" value="IGPS_HisA/HisF"/>
</dbReference>
<dbReference type="Pfam" id="PF00977">
    <property type="entry name" value="His_biosynth"/>
    <property type="match status" value="1"/>
</dbReference>
<comment type="catalytic activity">
    <reaction evidence="6">
        <text>5-[(5-phospho-1-deoxy-D-ribulos-1-ylimino)methylamino]-1-(5-phospho-beta-D-ribosyl)imidazole-4-carboxamide + L-glutamine = D-erythro-1-(imidazol-4-yl)glycerol 3-phosphate + 5-amino-1-(5-phospho-beta-D-ribosyl)imidazole-4-carboxamide + L-glutamate + H(+)</text>
        <dbReference type="Rhea" id="RHEA:24793"/>
        <dbReference type="ChEBI" id="CHEBI:15378"/>
        <dbReference type="ChEBI" id="CHEBI:29985"/>
        <dbReference type="ChEBI" id="CHEBI:58278"/>
        <dbReference type="ChEBI" id="CHEBI:58359"/>
        <dbReference type="ChEBI" id="CHEBI:58475"/>
        <dbReference type="ChEBI" id="CHEBI:58525"/>
        <dbReference type="EC" id="4.3.2.10"/>
    </reaction>
</comment>
<evidence type="ECO:0000256" key="4">
    <source>
        <dbReference type="ARBA" id="ARBA00023102"/>
    </source>
</evidence>
<feature type="non-terminal residue" evidence="7">
    <location>
        <position position="212"/>
    </location>
</feature>
<evidence type="ECO:0000256" key="5">
    <source>
        <dbReference type="ARBA" id="ARBA00023239"/>
    </source>
</evidence>
<accession>A0A383EE14</accession>
<keyword evidence="5" id="KW-0456">Lyase</keyword>
<dbReference type="GO" id="GO:0000105">
    <property type="term" value="P:L-histidine biosynthetic process"/>
    <property type="evidence" value="ECO:0007669"/>
    <property type="project" value="UniProtKB-UniPathway"/>
</dbReference>
<dbReference type="EMBL" id="UINC01224821">
    <property type="protein sequence ID" value="SVE54600.1"/>
    <property type="molecule type" value="Genomic_DNA"/>
</dbReference>
<reference evidence="7" key="1">
    <citation type="submission" date="2018-05" db="EMBL/GenBank/DDBJ databases">
        <authorList>
            <person name="Lanie J.A."/>
            <person name="Ng W.-L."/>
            <person name="Kazmierczak K.M."/>
            <person name="Andrzejewski T.M."/>
            <person name="Davidsen T.M."/>
            <person name="Wayne K.J."/>
            <person name="Tettelin H."/>
            <person name="Glass J.I."/>
            <person name="Rusch D."/>
            <person name="Podicherti R."/>
            <person name="Tsui H.-C.T."/>
            <person name="Winkler M.E."/>
        </authorList>
    </citation>
    <scope>NUCLEOTIDE SEQUENCE</scope>
</reference>
<evidence type="ECO:0000256" key="3">
    <source>
        <dbReference type="ARBA" id="ARBA00022605"/>
    </source>
</evidence>
<sequence length="212" mass="22514">VIPCLDVKDGRVVKGINFVDLVDAGDPVEQARVYDKAGADELTFLDITASSDNRNIIYDVVQATAEHCFMPLTVGGGVRTVEDVRRLLLSGADKVSINTAAVNRPEFVMEAARKFGNQCIVVAIDAKRDGKGGFEVFTHGGRNPTGIEAIYWARHMAELGAGEILLTSMDRDGTKSGFDVALTHAVAEAVSVPVIASGGVGTPDHMVDGIMK</sequence>
<keyword evidence="3" id="KW-0028">Amino-acid biosynthesis</keyword>
<evidence type="ECO:0000256" key="6">
    <source>
        <dbReference type="ARBA" id="ARBA00047838"/>
    </source>
</evidence>
<dbReference type="GO" id="GO:0000107">
    <property type="term" value="F:imidazoleglycerol-phosphate synthase activity"/>
    <property type="evidence" value="ECO:0007669"/>
    <property type="project" value="InterPro"/>
</dbReference>
<dbReference type="UniPathway" id="UPA00031">
    <property type="reaction ID" value="UER00010"/>
</dbReference>
<evidence type="ECO:0000256" key="2">
    <source>
        <dbReference type="ARBA" id="ARBA00012809"/>
    </source>
</evidence>
<dbReference type="InterPro" id="IPR013785">
    <property type="entry name" value="Aldolase_TIM"/>
</dbReference>
<protein>
    <recommendedName>
        <fullName evidence="2">imidazole glycerol-phosphate synthase</fullName>
        <ecNumber evidence="2">4.3.2.10</ecNumber>
    </recommendedName>
</protein>
<name>A0A383EE14_9ZZZZ</name>